<sequence length="77" mass="9210">MIRRFVEWLLGVLGIKTRIRKPALESLLDLLPIIYAATVVIGIVNWFGPFPKLKWHRRLLRWLSWNLQKTRRVLIGY</sequence>
<dbReference type="EMBL" id="LAZR01027412">
    <property type="protein sequence ID" value="KKL65812.1"/>
    <property type="molecule type" value="Genomic_DNA"/>
</dbReference>
<name>A0A0F9GRV5_9ZZZZ</name>
<comment type="caution">
    <text evidence="2">The sequence shown here is derived from an EMBL/GenBank/DDBJ whole genome shotgun (WGS) entry which is preliminary data.</text>
</comment>
<evidence type="ECO:0000256" key="1">
    <source>
        <dbReference type="SAM" id="Phobius"/>
    </source>
</evidence>
<dbReference type="AlphaFoldDB" id="A0A0F9GRV5"/>
<keyword evidence="1" id="KW-0472">Membrane</keyword>
<keyword evidence="1" id="KW-1133">Transmembrane helix</keyword>
<protein>
    <submittedName>
        <fullName evidence="2">Uncharacterized protein</fullName>
    </submittedName>
</protein>
<feature type="transmembrane region" description="Helical" evidence="1">
    <location>
        <begin position="30"/>
        <end position="48"/>
    </location>
</feature>
<evidence type="ECO:0000313" key="2">
    <source>
        <dbReference type="EMBL" id="KKL65812.1"/>
    </source>
</evidence>
<gene>
    <name evidence="2" type="ORF">LCGC14_2151210</name>
</gene>
<accession>A0A0F9GRV5</accession>
<proteinExistence type="predicted"/>
<organism evidence="2">
    <name type="scientific">marine sediment metagenome</name>
    <dbReference type="NCBI Taxonomy" id="412755"/>
    <lineage>
        <taxon>unclassified sequences</taxon>
        <taxon>metagenomes</taxon>
        <taxon>ecological metagenomes</taxon>
    </lineage>
</organism>
<reference evidence="2" key="1">
    <citation type="journal article" date="2015" name="Nature">
        <title>Complex archaea that bridge the gap between prokaryotes and eukaryotes.</title>
        <authorList>
            <person name="Spang A."/>
            <person name="Saw J.H."/>
            <person name="Jorgensen S.L."/>
            <person name="Zaremba-Niedzwiedzka K."/>
            <person name="Martijn J."/>
            <person name="Lind A.E."/>
            <person name="van Eijk R."/>
            <person name="Schleper C."/>
            <person name="Guy L."/>
            <person name="Ettema T.J."/>
        </authorList>
    </citation>
    <scope>NUCLEOTIDE SEQUENCE</scope>
</reference>
<keyword evidence="1" id="KW-0812">Transmembrane</keyword>